<evidence type="ECO:0000313" key="1">
    <source>
        <dbReference type="EMBL" id="MBK1620728.1"/>
    </source>
</evidence>
<comment type="caution">
    <text evidence="1">The sequence shown here is derived from an EMBL/GenBank/DDBJ whole genome shotgun (WGS) entry which is preliminary data.</text>
</comment>
<keyword evidence="2" id="KW-1185">Reference proteome</keyword>
<dbReference type="RefSeq" id="WP_200248050.1">
    <property type="nucleotide sequence ID" value="NZ_NRRY01000047.1"/>
</dbReference>
<name>A0A9X1B5S1_9GAMM</name>
<sequence length="212" mass="24392">MTPKQREALADFQYRIGDAADALERLRRKADHMKSLFPAQQTADDDFSPEDIDRLVRLNDRLGYLQAYLHRVDQAVCAQMCARIADPGDPLDDFEIDVTLSFMLREDDPEIDEDSDNFLTVRHTSMKGNDTDAPRLDKDFRETIRRFPGPLDTIPHCWLFHDLYDHSYGLSQPALSLSDCLRIGRIWVDIGVRHQSTLDIDSGEWQQPEALS</sequence>
<accession>A0A9X1B5S1</accession>
<evidence type="ECO:0000313" key="2">
    <source>
        <dbReference type="Proteomes" id="UP001138768"/>
    </source>
</evidence>
<protein>
    <submittedName>
        <fullName evidence="1">Uncharacterized protein</fullName>
    </submittedName>
</protein>
<dbReference type="AlphaFoldDB" id="A0A9X1B5S1"/>
<organism evidence="1 2">
    <name type="scientific">Lamprobacter modestohalophilus</name>
    <dbReference type="NCBI Taxonomy" id="1064514"/>
    <lineage>
        <taxon>Bacteria</taxon>
        <taxon>Pseudomonadati</taxon>
        <taxon>Pseudomonadota</taxon>
        <taxon>Gammaproteobacteria</taxon>
        <taxon>Chromatiales</taxon>
        <taxon>Chromatiaceae</taxon>
        <taxon>Lamprobacter</taxon>
    </lineage>
</organism>
<reference evidence="1 2" key="1">
    <citation type="journal article" date="2020" name="Microorganisms">
        <title>Osmotic Adaptation and Compatible Solute Biosynthesis of Phototrophic Bacteria as Revealed from Genome Analyses.</title>
        <authorList>
            <person name="Imhoff J.F."/>
            <person name="Rahn T."/>
            <person name="Kunzel S."/>
            <person name="Keller A."/>
            <person name="Neulinger S.C."/>
        </authorList>
    </citation>
    <scope>NUCLEOTIDE SEQUENCE [LARGE SCALE GENOMIC DNA]</scope>
    <source>
        <strain evidence="1 2">DSM 25653</strain>
    </source>
</reference>
<gene>
    <name evidence="1" type="ORF">CKO42_20300</name>
</gene>
<dbReference type="Proteomes" id="UP001138768">
    <property type="component" value="Unassembled WGS sequence"/>
</dbReference>
<proteinExistence type="predicted"/>
<dbReference type="EMBL" id="NRRY01000047">
    <property type="protein sequence ID" value="MBK1620728.1"/>
    <property type="molecule type" value="Genomic_DNA"/>
</dbReference>